<dbReference type="KEGG" id="lma:LMJF_33_0490"/>
<dbReference type="GO" id="GO:0005737">
    <property type="term" value="C:cytoplasm"/>
    <property type="evidence" value="ECO:0000266"/>
    <property type="project" value="GeneDB"/>
</dbReference>
<feature type="region of interest" description="Disordered" evidence="1">
    <location>
        <begin position="49"/>
        <end position="71"/>
    </location>
</feature>
<name>Q4Q4G0_LEIMA</name>
<dbReference type="EMBL" id="FR796429">
    <property type="protein sequence ID" value="CAJ06015.1"/>
    <property type="molecule type" value="Genomic_DNA"/>
</dbReference>
<dbReference type="GeneID" id="5654438"/>
<dbReference type="HOGENOM" id="CLU_286283_0_0_1"/>
<protein>
    <submittedName>
        <fullName evidence="2">Uncharacterized protein</fullName>
    </submittedName>
</protein>
<dbReference type="VEuPathDB" id="TriTrypDB:LmjF.33.0490"/>
<accession>Q4Q4G0</accession>
<dbReference type="VEuPathDB" id="TriTrypDB:LMJLV39_330011200"/>
<dbReference type="VEuPathDB" id="TriTrypDB:LMJFC_330011900"/>
<organism evidence="2 3">
    <name type="scientific">Leishmania major</name>
    <dbReference type="NCBI Taxonomy" id="5664"/>
    <lineage>
        <taxon>Eukaryota</taxon>
        <taxon>Discoba</taxon>
        <taxon>Euglenozoa</taxon>
        <taxon>Kinetoplastea</taxon>
        <taxon>Metakinetoplastina</taxon>
        <taxon>Trypanosomatida</taxon>
        <taxon>Trypanosomatidae</taxon>
        <taxon>Leishmaniinae</taxon>
        <taxon>Leishmania</taxon>
    </lineage>
</organism>
<keyword evidence="3" id="KW-1185">Reference proteome</keyword>
<reference evidence="2 3" key="1">
    <citation type="journal article" date="2005" name="Science">
        <title>The genome of the kinetoplastid parasite, Leishmania major.</title>
        <authorList>
            <person name="Ivens A.C."/>
            <person name="Peacock C.S."/>
            <person name="Worthey E.A."/>
            <person name="Murphy L."/>
            <person name="Aggarwal G."/>
            <person name="Berriman M."/>
            <person name="Sisk E."/>
            <person name="Rajandream M.A."/>
            <person name="Adlem E."/>
            <person name="Aert R."/>
            <person name="Anupama A."/>
            <person name="Apostolou Z."/>
            <person name="Attipoe P."/>
            <person name="Bason N."/>
            <person name="Bauser C."/>
            <person name="Beck A."/>
            <person name="Beverley S.M."/>
            <person name="Bianchettin G."/>
            <person name="Borzym K."/>
            <person name="Bothe G."/>
            <person name="Bruschi C.V."/>
            <person name="Collins M."/>
            <person name="Cadag E."/>
            <person name="Ciarloni L."/>
            <person name="Clayton C."/>
            <person name="Coulson R.M."/>
            <person name="Cronin A."/>
            <person name="Cruz A.K."/>
            <person name="Davies R.M."/>
            <person name="De Gaudenzi J."/>
            <person name="Dobson D.E."/>
            <person name="Duesterhoeft A."/>
            <person name="Fazelina G."/>
            <person name="Fosker N."/>
            <person name="Frasch A.C."/>
            <person name="Fraser A."/>
            <person name="Fuchs M."/>
            <person name="Gabel C."/>
            <person name="Goble A."/>
            <person name="Goffeau A."/>
            <person name="Harris D."/>
            <person name="Hertz-Fowler C."/>
            <person name="Hilbert H."/>
            <person name="Horn D."/>
            <person name="Huang Y."/>
            <person name="Klages S."/>
            <person name="Knights A."/>
            <person name="Kube M."/>
            <person name="Larke N."/>
            <person name="Litvin L."/>
            <person name="Lord A."/>
            <person name="Louie T."/>
            <person name="Marra M."/>
            <person name="Masuy D."/>
            <person name="Matthews K."/>
            <person name="Michaeli S."/>
            <person name="Mottram J.C."/>
            <person name="Muller-Auer S."/>
            <person name="Munden H."/>
            <person name="Nelson S."/>
            <person name="Norbertczak H."/>
            <person name="Oliver K."/>
            <person name="O'neil S."/>
            <person name="Pentony M."/>
            <person name="Pohl T.M."/>
            <person name="Price C."/>
            <person name="Purnelle B."/>
            <person name="Quail M.A."/>
            <person name="Rabbinowitsch E."/>
            <person name="Reinhardt R."/>
            <person name="Rieger M."/>
            <person name="Rinta J."/>
            <person name="Robben J."/>
            <person name="Robertson L."/>
            <person name="Ruiz J.C."/>
            <person name="Rutter S."/>
            <person name="Saunders D."/>
            <person name="Schafer M."/>
            <person name="Schein J."/>
            <person name="Schwartz D.C."/>
            <person name="Seeger K."/>
            <person name="Seyler A."/>
            <person name="Sharp S."/>
            <person name="Shin H."/>
            <person name="Sivam D."/>
            <person name="Squares R."/>
            <person name="Squares S."/>
            <person name="Tosato V."/>
            <person name="Vogt C."/>
            <person name="Volckaert G."/>
            <person name="Wambutt R."/>
            <person name="Warren T."/>
            <person name="Wedler H."/>
            <person name="Woodward J."/>
            <person name="Zhou S."/>
            <person name="Zimmermann W."/>
            <person name="Smith D.F."/>
            <person name="Blackwell J.M."/>
            <person name="Stuart K.D."/>
            <person name="Barrell B."/>
            <person name="Myler P.J."/>
        </authorList>
    </citation>
    <scope>NUCLEOTIDE SEQUENCE [LARGE SCALE GENOMIC DNA]</scope>
    <source>
        <strain evidence="3">MHOM/IL/81/Friedlin</strain>
    </source>
</reference>
<feature type="region of interest" description="Disordered" evidence="1">
    <location>
        <begin position="826"/>
        <end position="867"/>
    </location>
</feature>
<feature type="region of interest" description="Disordered" evidence="1">
    <location>
        <begin position="642"/>
        <end position="673"/>
    </location>
</feature>
<dbReference type="VEuPathDB" id="TriTrypDB:LMJSD75_330011200"/>
<feature type="compositionally biased region" description="Polar residues" evidence="1">
    <location>
        <begin position="51"/>
        <end position="61"/>
    </location>
</feature>
<evidence type="ECO:0000313" key="3">
    <source>
        <dbReference type="Proteomes" id="UP000000542"/>
    </source>
</evidence>
<reference evidence="2 3" key="2">
    <citation type="journal article" date="2011" name="Genome Res.">
        <title>Chromosome and gene copy number variation allow major structural change between species and strains of Leishmania.</title>
        <authorList>
            <person name="Rogers M.B."/>
            <person name="Hilley J.D."/>
            <person name="Dickens N.J."/>
            <person name="Wilkes J."/>
            <person name="Bates P.A."/>
            <person name="Depledge D.P."/>
            <person name="Harris D."/>
            <person name="Her Y."/>
            <person name="Herzyk P."/>
            <person name="Imamura H."/>
            <person name="Otto T.D."/>
            <person name="Sanders M."/>
            <person name="Seeger K."/>
            <person name="Dujardin J.C."/>
            <person name="Berriman M."/>
            <person name="Smith D.F."/>
            <person name="Hertz-Fowler C."/>
            <person name="Mottram J.C."/>
        </authorList>
    </citation>
    <scope>NUCLEOTIDE SEQUENCE [LARGE SCALE GENOMIC DNA]</scope>
    <source>
        <strain evidence="3">MHOM/IL/81/Friedlin</strain>
    </source>
</reference>
<evidence type="ECO:0000256" key="1">
    <source>
        <dbReference type="SAM" id="MobiDB-lite"/>
    </source>
</evidence>
<dbReference type="eggNOG" id="ENOG502S7IS">
    <property type="taxonomic scope" value="Eukaryota"/>
</dbReference>
<evidence type="ECO:0000313" key="2">
    <source>
        <dbReference type="EMBL" id="CAJ06015.1"/>
    </source>
</evidence>
<feature type="compositionally biased region" description="Basic residues" evidence="1">
    <location>
        <begin position="835"/>
        <end position="857"/>
    </location>
</feature>
<dbReference type="RefSeq" id="XP_001685788.1">
    <property type="nucleotide sequence ID" value="XM_001685736.1"/>
</dbReference>
<gene>
    <name evidence="2" type="ORF">LMJF_33_0490</name>
</gene>
<dbReference type="Proteomes" id="UP000000542">
    <property type="component" value="Chromosome 33"/>
</dbReference>
<proteinExistence type="predicted"/>
<dbReference type="InParanoid" id="Q4Q4G0"/>
<sequence length="1080" mass="118798">MHRSGHEVRHILARQYDMDAAALFHERQADVAAFAALVFRRPTSAVHKPRLTSSLVSSAPHTSASETEAVTSSPPMIHVAAVTAAYRRPASANVPVSRVLREIKARAEREQRMARKTTKMTKSDADDLARGLPHLATSGSRSGASLRAMGFSAQEIRDRTYLWMTGLRAHGSSADDVSRRAAEESAALAPEQQFQLRRLRLKRTHQRPLSHAQWALWLRRRRRLWYRRRPVARRRHLVRQLALEYGRPIGLCRCCRRRRHPFKTSTPARKARPPFIKAACKVVTQWLPSHSRLVKRFHYRIVFLAVQPGVTHVSLTSAASSIPSQHGGDAAGSSTASCETRRAKRLRLCASSVARVAIPCEPARKDHRFLQRWVTALVVHHRRRLFCSPTAGNAHPSHSQASLTASAPAETMLADLSHHCVYVLTPRKKWPFSGGVCTSPNLPHEAASAVSSALASLLAVLGLHPDVEGVGAAPSGVVFALSPTARHQRTRRTRATVVHGHMWCAGAACLENAALKAADECRDSVSTLSRYTRVVPVVLVASLRARTAVAPMEVLLFSEGPVHFTRRATTQLRIQLVSSWSPCSLSSTRVSAFEYWRCDPSAPSSQSEPEALSTLQGALQRCARVYRRLQLRSCSPRCNPRVRRGKLSASPPRKNAPRIGATVAGPRTTAHGPQQASSRLSLVAFPSFSSPFLPYPHRTGSGEGRAAPYAWRLALLYRVPASSSRAACTRIRDGAARSAASPGVKRAMATPSLRRRCLLSWQARRTHFQLARRFFGFLLMAPPRTEPTCSGTAARGRCRALGFQDRVTLLHLLGRPAYPLDYGLSRPSAAAQQRRQQRSRPTPKKSRVARQGTKRSRTPTDGAPAAAAPACAPLPSYLHILEYYGNVSNAACRVFVRAAHTDRKLPTLHCSVGTILLQYRWLQRRGGGALRIPCVARIGVVTSSAFFAQRFGCMVAPVWCCFPPTTIKTGGGAILAALDNEDEYAVPAAAPGVHWTAASLVDDTASASRALTYLLAPPEVADDLLRRSALLQRDALPRKRAHSRHQRVFDLGQGRTVRELETLLYDPLSCSPVQLIQWYA</sequence>
<dbReference type="OMA" id="HRFLQRW"/>
<dbReference type="GO" id="GO:0097014">
    <property type="term" value="C:ciliary plasm"/>
    <property type="evidence" value="ECO:0000266"/>
    <property type="project" value="GeneDB"/>
</dbReference>
<feature type="compositionally biased region" description="Low complexity" evidence="1">
    <location>
        <begin position="62"/>
        <end position="71"/>
    </location>
</feature>
<dbReference type="AlphaFoldDB" id="Q4Q4G0"/>